<dbReference type="PIRSF" id="PIRSF035170">
    <property type="entry name" value="HD_phosphohydro"/>
    <property type="match status" value="1"/>
</dbReference>
<keyword evidence="2" id="KW-1185">Reference proteome</keyword>
<accession>A0ABU2M3X4</accession>
<dbReference type="PANTHER" id="PTHR21174:SF0">
    <property type="entry name" value="HD PHOSPHOHYDROLASE FAMILY PROTEIN-RELATED"/>
    <property type="match status" value="1"/>
</dbReference>
<dbReference type="EMBL" id="JAVREP010000001">
    <property type="protein sequence ID" value="MDT0327345.1"/>
    <property type="molecule type" value="Genomic_DNA"/>
</dbReference>
<name>A0ABU2M3X4_9ACTN</name>
<dbReference type="RefSeq" id="WP_311510132.1">
    <property type="nucleotide sequence ID" value="NZ_JAVREP010000001.1"/>
</dbReference>
<organism evidence="1 2">
    <name type="scientific">Nocardiopsis lambiniae</name>
    <dbReference type="NCBI Taxonomy" id="3075539"/>
    <lineage>
        <taxon>Bacteria</taxon>
        <taxon>Bacillati</taxon>
        <taxon>Actinomycetota</taxon>
        <taxon>Actinomycetes</taxon>
        <taxon>Streptosporangiales</taxon>
        <taxon>Nocardiopsidaceae</taxon>
        <taxon>Nocardiopsis</taxon>
    </lineage>
</organism>
<dbReference type="SUPFAM" id="SSF109604">
    <property type="entry name" value="HD-domain/PDEase-like"/>
    <property type="match status" value="1"/>
</dbReference>
<dbReference type="Gene3D" id="1.10.3210.10">
    <property type="entry name" value="Hypothetical protein af1432"/>
    <property type="match status" value="1"/>
</dbReference>
<reference evidence="2" key="1">
    <citation type="submission" date="2023-07" db="EMBL/GenBank/DDBJ databases">
        <title>30 novel species of actinomycetes from the DSMZ collection.</title>
        <authorList>
            <person name="Nouioui I."/>
        </authorList>
    </citation>
    <scope>NUCLEOTIDE SEQUENCE [LARGE SCALE GENOMIC DNA]</scope>
    <source>
        <strain evidence="2">DSM 44743</strain>
    </source>
</reference>
<sequence>MPDEEEEALLRASWEHLAGTSPEARAVGAELLLRWGEPHRRYHTLAHLWSTLRAVEVLTDEADSADTVRYAVWFHDAVYETEPGRDEDESAELARGLLLMMGLPKERVEEVARLVLLTKTHDPDDGDADGQVLSDADLSILAAPPDEYLAYATAVRAEYRRYPDEEFRVGRVRVLRAMLNAPHTFHTEFGRIHWEARARVNMLAELDRLTRGERVAPPPF</sequence>
<dbReference type="PANTHER" id="PTHR21174">
    <property type="match status" value="1"/>
</dbReference>
<dbReference type="Proteomes" id="UP001183390">
    <property type="component" value="Unassembled WGS sequence"/>
</dbReference>
<protein>
    <submittedName>
        <fullName evidence="1">Metal-dependent phosphohydrolase</fullName>
    </submittedName>
</protein>
<gene>
    <name evidence="1" type="ORF">RM479_02860</name>
</gene>
<evidence type="ECO:0000313" key="2">
    <source>
        <dbReference type="Proteomes" id="UP001183390"/>
    </source>
</evidence>
<evidence type="ECO:0000313" key="1">
    <source>
        <dbReference type="EMBL" id="MDT0327345.1"/>
    </source>
</evidence>
<comment type="caution">
    <text evidence="1">The sequence shown here is derived from an EMBL/GenBank/DDBJ whole genome shotgun (WGS) entry which is preliminary data.</text>
</comment>
<proteinExistence type="predicted"/>
<dbReference type="InterPro" id="IPR009218">
    <property type="entry name" value="HD_phosphohydro"/>
</dbReference>